<dbReference type="CDD" id="cd00684">
    <property type="entry name" value="Terpene_cyclase_plant_C1"/>
    <property type="match status" value="1"/>
</dbReference>
<reference evidence="10" key="1">
    <citation type="submission" date="2019-07" db="EMBL/GenBank/DDBJ databases">
        <authorList>
            <person name="Dittberner H."/>
        </authorList>
    </citation>
    <scope>NUCLEOTIDE SEQUENCE [LARGE SCALE GENOMIC DNA]</scope>
</reference>
<dbReference type="FunFam" id="1.50.10.130:FF:000001">
    <property type="entry name" value="Isoprene synthase, chloroplastic"/>
    <property type="match status" value="1"/>
</dbReference>
<evidence type="ECO:0000259" key="9">
    <source>
        <dbReference type="Pfam" id="PF03936"/>
    </source>
</evidence>
<evidence type="ECO:0000256" key="2">
    <source>
        <dbReference type="ARBA" id="ARBA00001946"/>
    </source>
</evidence>
<dbReference type="InterPro" id="IPR044814">
    <property type="entry name" value="Terpene_cyclase_plant_C1"/>
</dbReference>
<dbReference type="FunFam" id="1.10.600.10:FF:000007">
    <property type="entry name" value="Isoprene synthase, chloroplastic"/>
    <property type="match status" value="1"/>
</dbReference>
<keyword evidence="11" id="KW-1185">Reference proteome</keyword>
<dbReference type="PANTHER" id="PTHR31225">
    <property type="entry name" value="OS04G0344100 PROTEIN-RELATED"/>
    <property type="match status" value="1"/>
</dbReference>
<dbReference type="SFLD" id="SFLDS00005">
    <property type="entry name" value="Isoprenoid_Synthase_Type_I"/>
    <property type="match status" value="1"/>
</dbReference>
<evidence type="ECO:0000259" key="8">
    <source>
        <dbReference type="Pfam" id="PF01397"/>
    </source>
</evidence>
<dbReference type="GO" id="GO:0016102">
    <property type="term" value="P:diterpenoid biosynthetic process"/>
    <property type="evidence" value="ECO:0007669"/>
    <property type="project" value="InterPro"/>
</dbReference>
<dbReference type="PANTHER" id="PTHR31225:SF93">
    <property type="entry name" value="ALPHA-HUMULENE_(-)-(E)-BETA-CARYOPHYLLENE SYNTHASE"/>
    <property type="match status" value="1"/>
</dbReference>
<dbReference type="GO" id="GO:0010333">
    <property type="term" value="F:terpene synthase activity"/>
    <property type="evidence" value="ECO:0007669"/>
    <property type="project" value="InterPro"/>
</dbReference>
<dbReference type="Gene3D" id="1.10.600.10">
    <property type="entry name" value="Farnesyl Diphosphate Synthase"/>
    <property type="match status" value="1"/>
</dbReference>
<dbReference type="InterPro" id="IPR036965">
    <property type="entry name" value="Terpene_synth_N_sf"/>
</dbReference>
<evidence type="ECO:0000256" key="5">
    <source>
        <dbReference type="ARBA" id="ARBA00023211"/>
    </source>
</evidence>
<feature type="domain" description="Terpene synthase N-terminal" evidence="8">
    <location>
        <begin position="75"/>
        <end position="253"/>
    </location>
</feature>
<dbReference type="InterPro" id="IPR001906">
    <property type="entry name" value="Terpene_synth_N"/>
</dbReference>
<dbReference type="InterPro" id="IPR050148">
    <property type="entry name" value="Terpene_synthase-like"/>
</dbReference>
<accession>A0A565B9P4</accession>
<keyword evidence="6" id="KW-0456">Lyase</keyword>
<comment type="caution">
    <text evidence="10">The sequence shown here is derived from an EMBL/GenBank/DDBJ whole genome shotgun (WGS) entry which is preliminary data.</text>
</comment>
<comment type="cofactor">
    <cofactor evidence="2">
        <name>Mg(2+)</name>
        <dbReference type="ChEBI" id="CHEBI:18420"/>
    </cofactor>
</comment>
<keyword evidence="4" id="KW-0460">Magnesium</keyword>
<evidence type="ECO:0000256" key="4">
    <source>
        <dbReference type="ARBA" id="ARBA00022842"/>
    </source>
</evidence>
<evidence type="ECO:0000256" key="7">
    <source>
        <dbReference type="ARBA" id="ARBA00038405"/>
    </source>
</evidence>
<dbReference type="Gene3D" id="1.50.10.130">
    <property type="entry name" value="Terpene synthase, N-terminal domain"/>
    <property type="match status" value="1"/>
</dbReference>
<dbReference type="SFLD" id="SFLDG01019">
    <property type="entry name" value="Terpene_Cyclase_Like_1_C_Termi"/>
    <property type="match status" value="1"/>
</dbReference>
<evidence type="ECO:0008006" key="12">
    <source>
        <dbReference type="Google" id="ProtNLM"/>
    </source>
</evidence>
<protein>
    <recommendedName>
        <fullName evidence="12">(+)-delta-cadinene synthase</fullName>
    </recommendedName>
</protein>
<dbReference type="InterPro" id="IPR034741">
    <property type="entry name" value="Terpene_cyclase-like_1_C"/>
</dbReference>
<dbReference type="Pfam" id="PF03936">
    <property type="entry name" value="Terpene_synth_C"/>
    <property type="match status" value="1"/>
</dbReference>
<dbReference type="Proteomes" id="UP000489600">
    <property type="component" value="Unassembled WGS sequence"/>
</dbReference>
<evidence type="ECO:0000256" key="6">
    <source>
        <dbReference type="ARBA" id="ARBA00023239"/>
    </source>
</evidence>
<dbReference type="SUPFAM" id="SSF48576">
    <property type="entry name" value="Terpenoid synthases"/>
    <property type="match status" value="1"/>
</dbReference>
<proteinExistence type="inferred from homology"/>
<keyword evidence="3" id="KW-0479">Metal-binding</keyword>
<sequence>MEATRMGFGPRNLSRLHNVPLCLKTNLSLFPRRWLRKHTLSLKPETRHHLVCVRATMSSDDLERTRPLAHFSPTIWGDHFLSVPLDLAVFDELEREIETTKPLARDMLMSSHRSDKEKIRLIHLLISLGISYHFDKEIQEILNHSFTKLDDILVRENDLETISIMFEVFRLYGHKMSCDAFDRFRGKDGRFKECLAIDVRGMLQLFQVAHLGTPFEDIMDEALSFTRNHLESLAGGNVSSDIPHLIKHIKNALYIPRYHNTPVLVAREYISYYEQEEGHDEILLKLAKLNFNFCQLHYIQELKILTKWWKDLDLGSRLPYVRDRLVESHLVSLGPYFEPQYSLGRIIVAKINMIVVVVDDTYDVYATLAEVTALTECLQKWSVGASDKLPDYLQIVLENVFQVMGDIEREMRPKGRSYGVKQVVEKTKILAKSYEEIAKWARTGHVVTFDEYMKVGLKTGAMGDFAAYSFIGMEDINEKEAFDWLNSEPLVIKTLSLIFRLANDVGTYETEMRRGEVANGLNCYMKQHGVTKEEASQELRKMYREYYKVVMEEFINTHDHVPRQVLLRCLNIARLFDVFYREGDGYSDPKGKIEHFMTSLYVHPIPL</sequence>
<name>A0A565B9P4_9BRAS</name>
<dbReference type="AlphaFoldDB" id="A0A565B9P4"/>
<dbReference type="Pfam" id="PF01397">
    <property type="entry name" value="Terpene_synth"/>
    <property type="match status" value="1"/>
</dbReference>
<comment type="cofactor">
    <cofactor evidence="1">
        <name>Mn(2+)</name>
        <dbReference type="ChEBI" id="CHEBI:29035"/>
    </cofactor>
</comment>
<feature type="domain" description="Terpene synthase metal-binding" evidence="9">
    <location>
        <begin position="310"/>
        <end position="548"/>
    </location>
</feature>
<dbReference type="SUPFAM" id="SSF48239">
    <property type="entry name" value="Terpenoid cyclases/Protein prenyltransferases"/>
    <property type="match status" value="1"/>
</dbReference>
<dbReference type="InterPro" id="IPR008930">
    <property type="entry name" value="Terpenoid_cyclase/PrenylTrfase"/>
</dbReference>
<dbReference type="OrthoDB" id="1877784at2759"/>
<organism evidence="10 11">
    <name type="scientific">Arabis nemorensis</name>
    <dbReference type="NCBI Taxonomy" id="586526"/>
    <lineage>
        <taxon>Eukaryota</taxon>
        <taxon>Viridiplantae</taxon>
        <taxon>Streptophyta</taxon>
        <taxon>Embryophyta</taxon>
        <taxon>Tracheophyta</taxon>
        <taxon>Spermatophyta</taxon>
        <taxon>Magnoliopsida</taxon>
        <taxon>eudicotyledons</taxon>
        <taxon>Gunneridae</taxon>
        <taxon>Pentapetalae</taxon>
        <taxon>rosids</taxon>
        <taxon>malvids</taxon>
        <taxon>Brassicales</taxon>
        <taxon>Brassicaceae</taxon>
        <taxon>Arabideae</taxon>
        <taxon>Arabis</taxon>
    </lineage>
</organism>
<dbReference type="GO" id="GO:0000287">
    <property type="term" value="F:magnesium ion binding"/>
    <property type="evidence" value="ECO:0007669"/>
    <property type="project" value="InterPro"/>
</dbReference>
<dbReference type="EMBL" id="CABITT030000003">
    <property type="protein sequence ID" value="VVA97630.1"/>
    <property type="molecule type" value="Genomic_DNA"/>
</dbReference>
<dbReference type="InterPro" id="IPR008949">
    <property type="entry name" value="Isoprenoid_synthase_dom_sf"/>
</dbReference>
<gene>
    <name evidence="10" type="ORF">ANE_LOCUS8075</name>
</gene>
<evidence type="ECO:0000313" key="10">
    <source>
        <dbReference type="EMBL" id="VVA97630.1"/>
    </source>
</evidence>
<evidence type="ECO:0000256" key="1">
    <source>
        <dbReference type="ARBA" id="ARBA00001936"/>
    </source>
</evidence>
<comment type="similarity">
    <text evidence="7">Belongs to the terpene synthase family. Tpsa subfamily.</text>
</comment>
<keyword evidence="5" id="KW-0464">Manganese</keyword>
<dbReference type="InterPro" id="IPR005630">
    <property type="entry name" value="Terpene_synthase_metal-bd"/>
</dbReference>
<evidence type="ECO:0000256" key="3">
    <source>
        <dbReference type="ARBA" id="ARBA00022723"/>
    </source>
</evidence>
<evidence type="ECO:0000313" key="11">
    <source>
        <dbReference type="Proteomes" id="UP000489600"/>
    </source>
</evidence>